<organism evidence="4">
    <name type="scientific">Gongylonema pulchrum</name>
    <dbReference type="NCBI Taxonomy" id="637853"/>
    <lineage>
        <taxon>Eukaryota</taxon>
        <taxon>Metazoa</taxon>
        <taxon>Ecdysozoa</taxon>
        <taxon>Nematoda</taxon>
        <taxon>Chromadorea</taxon>
        <taxon>Rhabditida</taxon>
        <taxon>Spirurina</taxon>
        <taxon>Spiruromorpha</taxon>
        <taxon>Spiruroidea</taxon>
        <taxon>Gongylonematidae</taxon>
        <taxon>Gongylonema</taxon>
    </lineage>
</organism>
<sequence>MVQNAAADEGRVVNGDFDEETSEAKDAWPQKQHDSLLGERCAEYHCDHTRRINPTSWGSVADFADKQ</sequence>
<feature type="region of interest" description="Disordered" evidence="1">
    <location>
        <begin position="1"/>
        <end position="33"/>
    </location>
</feature>
<dbReference type="Proteomes" id="UP000271098">
    <property type="component" value="Unassembled WGS sequence"/>
</dbReference>
<dbReference type="AlphaFoldDB" id="A0A183DPF2"/>
<evidence type="ECO:0000256" key="1">
    <source>
        <dbReference type="SAM" id="MobiDB-lite"/>
    </source>
</evidence>
<evidence type="ECO:0000313" key="4">
    <source>
        <dbReference type="WBParaSite" id="GPUH_0001060601-mRNA-1"/>
    </source>
</evidence>
<proteinExistence type="predicted"/>
<dbReference type="EMBL" id="UYRT01078054">
    <property type="protein sequence ID" value="VDN17657.1"/>
    <property type="molecule type" value="Genomic_DNA"/>
</dbReference>
<gene>
    <name evidence="2" type="ORF">GPUH_LOCUS10593</name>
</gene>
<dbReference type="WBParaSite" id="GPUH_0001060601-mRNA-1">
    <property type="protein sequence ID" value="GPUH_0001060601-mRNA-1"/>
    <property type="gene ID" value="GPUH_0001060601"/>
</dbReference>
<reference evidence="4" key="1">
    <citation type="submission" date="2016-06" db="UniProtKB">
        <authorList>
            <consortium name="WormBaseParasite"/>
        </authorList>
    </citation>
    <scope>IDENTIFICATION</scope>
</reference>
<reference evidence="2 3" key="2">
    <citation type="submission" date="2018-11" db="EMBL/GenBank/DDBJ databases">
        <authorList>
            <consortium name="Pathogen Informatics"/>
        </authorList>
    </citation>
    <scope>NUCLEOTIDE SEQUENCE [LARGE SCALE GENOMIC DNA]</scope>
</reference>
<evidence type="ECO:0000313" key="2">
    <source>
        <dbReference type="EMBL" id="VDN17657.1"/>
    </source>
</evidence>
<keyword evidence="3" id="KW-1185">Reference proteome</keyword>
<feature type="compositionally biased region" description="Basic and acidic residues" evidence="1">
    <location>
        <begin position="22"/>
        <end position="33"/>
    </location>
</feature>
<evidence type="ECO:0000313" key="3">
    <source>
        <dbReference type="Proteomes" id="UP000271098"/>
    </source>
</evidence>
<protein>
    <submittedName>
        <fullName evidence="2 4">Uncharacterized protein</fullName>
    </submittedName>
</protein>
<accession>A0A183DPF2</accession>
<name>A0A183DPF2_9BILA</name>